<dbReference type="EMBL" id="MLAK01001204">
    <property type="protein sequence ID" value="OHS96031.1"/>
    <property type="molecule type" value="Genomic_DNA"/>
</dbReference>
<dbReference type="SUPFAM" id="SSF56112">
    <property type="entry name" value="Protein kinase-like (PK-like)"/>
    <property type="match status" value="1"/>
</dbReference>
<evidence type="ECO:0000313" key="1">
    <source>
        <dbReference type="EMBL" id="OHS96031.1"/>
    </source>
</evidence>
<reference evidence="1" key="1">
    <citation type="submission" date="2016-10" db="EMBL/GenBank/DDBJ databases">
        <authorList>
            <person name="Benchimol M."/>
            <person name="Almeida L.G."/>
            <person name="Vasconcelos A.T."/>
            <person name="Perreira-Neves A."/>
            <person name="Rosa I.A."/>
            <person name="Tasca T."/>
            <person name="Bogo M.R."/>
            <person name="de Souza W."/>
        </authorList>
    </citation>
    <scope>NUCLEOTIDE SEQUENCE [LARGE SCALE GENOMIC DNA]</scope>
    <source>
        <strain evidence="1">K</strain>
    </source>
</reference>
<accession>A0A1J4JCP8</accession>
<organism evidence="1 2">
    <name type="scientific">Tritrichomonas foetus</name>
    <dbReference type="NCBI Taxonomy" id="1144522"/>
    <lineage>
        <taxon>Eukaryota</taxon>
        <taxon>Metamonada</taxon>
        <taxon>Parabasalia</taxon>
        <taxon>Tritrichomonadida</taxon>
        <taxon>Tritrichomonadidae</taxon>
        <taxon>Tritrichomonas</taxon>
    </lineage>
</organism>
<dbReference type="GeneID" id="94830008"/>
<evidence type="ECO:0008006" key="3">
    <source>
        <dbReference type="Google" id="ProtNLM"/>
    </source>
</evidence>
<evidence type="ECO:0000313" key="2">
    <source>
        <dbReference type="Proteomes" id="UP000179807"/>
    </source>
</evidence>
<dbReference type="Proteomes" id="UP000179807">
    <property type="component" value="Unassembled WGS sequence"/>
</dbReference>
<sequence length="497" mass="59681">MTDIFQKNLFTEKRIQELSEIVQSKSKDIPYGRYDPNSRTFFENQTDHTKNNIFPTFFPEHFKNIINNYYFTATDVQVWLYEIASCFHENHQQSKYLGNFSYDKVSIRDDFSVVLNSMENETCQEIFQRIFLSSKADSRVKFMHPDIFTSFSNENLQKSKNDFSETMIKSTEYDLYSFGMFIVYLTKNYSFSRYIPMIKNGPSDRYTNNFDKFKINPNIENIIKSCLQTKVSDKNSKFEFIMNELKKYKWSDDVDMNEFFKRIEKKYEAYNFQFQNYFTFYKNLKKRKKNLGNIKNLEKFYNMLNYFFGQDEKSLSVYDIIKIFDINFDIPIKYKNHFQILLKQFKTKEVSKAQIFQEFSKNKFNFEKTICALSHPMRNVFTIQYSNHVQKSMVQLNHLHENILNDPIKLTVRLANMQFIDISNFFSSFLKKLNPEFDYNITILVENQLQTYPKATFENVLKALQSLNFEIPNDLAFDQKKCLILNIKNRKIFVNDN</sequence>
<proteinExistence type="predicted"/>
<dbReference type="AlphaFoldDB" id="A0A1J4JCP8"/>
<gene>
    <name evidence="1" type="ORF">TRFO_10211</name>
</gene>
<dbReference type="InterPro" id="IPR011009">
    <property type="entry name" value="Kinase-like_dom_sf"/>
</dbReference>
<dbReference type="Gene3D" id="1.10.510.10">
    <property type="entry name" value="Transferase(Phosphotransferase) domain 1"/>
    <property type="match status" value="1"/>
</dbReference>
<protein>
    <recommendedName>
        <fullName evidence="3">Protein kinase domain-containing protein</fullName>
    </recommendedName>
</protein>
<comment type="caution">
    <text evidence="1">The sequence shown here is derived from an EMBL/GenBank/DDBJ whole genome shotgun (WGS) entry which is preliminary data.</text>
</comment>
<name>A0A1J4JCP8_9EUKA</name>
<dbReference type="RefSeq" id="XP_068349168.1">
    <property type="nucleotide sequence ID" value="XM_068495304.1"/>
</dbReference>
<dbReference type="VEuPathDB" id="TrichDB:TRFO_10211"/>
<keyword evidence="2" id="KW-1185">Reference proteome</keyword>